<evidence type="ECO:0000256" key="1">
    <source>
        <dbReference type="ARBA" id="ARBA00004141"/>
    </source>
</evidence>
<protein>
    <submittedName>
        <fullName evidence="6">Amino acid permease</fullName>
    </submittedName>
</protein>
<keyword evidence="4 5" id="KW-0472">Membrane</keyword>
<evidence type="ECO:0000256" key="4">
    <source>
        <dbReference type="ARBA" id="ARBA00023136"/>
    </source>
</evidence>
<dbReference type="InterPro" id="IPR002293">
    <property type="entry name" value="AA/rel_permease1"/>
</dbReference>
<accession>A0ABT1V953</accession>
<dbReference type="Gene3D" id="1.20.1740.10">
    <property type="entry name" value="Amino acid/polyamine transporter I"/>
    <property type="match status" value="1"/>
</dbReference>
<sequence length="134" mass="14690">MPRRWGARGRRFKSCRPDQHHCRSEAVFAGSGGGLSRCRAGSECEPSGSPRAPNSQTCQRCLFAVGLSTGGGPSIFWIAIVGLGQFLVALVFGEVVSQFPLAGGLYQWVRRLWNGRYAWFTAWTYICCITIGIT</sequence>
<keyword evidence="2 5" id="KW-0812">Transmembrane</keyword>
<keyword evidence="7" id="KW-1185">Reference proteome</keyword>
<evidence type="ECO:0000256" key="3">
    <source>
        <dbReference type="ARBA" id="ARBA00022989"/>
    </source>
</evidence>
<evidence type="ECO:0000256" key="2">
    <source>
        <dbReference type="ARBA" id="ARBA00022692"/>
    </source>
</evidence>
<evidence type="ECO:0000313" key="7">
    <source>
        <dbReference type="Proteomes" id="UP001204746"/>
    </source>
</evidence>
<dbReference type="Pfam" id="PF13520">
    <property type="entry name" value="AA_permease_2"/>
    <property type="match status" value="1"/>
</dbReference>
<comment type="subcellular location">
    <subcellularLocation>
        <location evidence="1">Membrane</location>
        <topology evidence="1">Multi-pass membrane protein</topology>
    </subcellularLocation>
</comment>
<evidence type="ECO:0000313" key="6">
    <source>
        <dbReference type="EMBL" id="MCQ8193930.1"/>
    </source>
</evidence>
<evidence type="ECO:0000256" key="5">
    <source>
        <dbReference type="SAM" id="Phobius"/>
    </source>
</evidence>
<comment type="caution">
    <text evidence="6">The sequence shown here is derived from an EMBL/GenBank/DDBJ whole genome shotgun (WGS) entry which is preliminary data.</text>
</comment>
<dbReference type="RefSeq" id="WP_256654726.1">
    <property type="nucleotide sequence ID" value="NZ_JANIAA010000040.1"/>
</dbReference>
<organism evidence="6 7">
    <name type="scientific">Streptomyces rugosispiralis</name>
    <dbReference type="NCBI Taxonomy" id="2967341"/>
    <lineage>
        <taxon>Bacteria</taxon>
        <taxon>Bacillati</taxon>
        <taxon>Actinomycetota</taxon>
        <taxon>Actinomycetes</taxon>
        <taxon>Kitasatosporales</taxon>
        <taxon>Streptomycetaceae</taxon>
        <taxon>Streptomyces</taxon>
    </lineage>
</organism>
<proteinExistence type="predicted"/>
<gene>
    <name evidence="6" type="ORF">NP777_37950</name>
</gene>
<reference evidence="6 7" key="1">
    <citation type="submission" date="2022-07" db="EMBL/GenBank/DDBJ databases">
        <authorList>
            <person name="Phongsopitanun W."/>
            <person name="Tanasupawat S."/>
        </authorList>
    </citation>
    <scope>NUCLEOTIDE SEQUENCE [LARGE SCALE GENOMIC DNA]</scope>
    <source>
        <strain evidence="6 7">RCU-064</strain>
    </source>
</reference>
<dbReference type="Proteomes" id="UP001204746">
    <property type="component" value="Unassembled WGS sequence"/>
</dbReference>
<dbReference type="EMBL" id="JANIAA010000040">
    <property type="protein sequence ID" value="MCQ8193930.1"/>
    <property type="molecule type" value="Genomic_DNA"/>
</dbReference>
<keyword evidence="3 5" id="KW-1133">Transmembrane helix</keyword>
<name>A0ABT1V953_9ACTN</name>
<feature type="transmembrane region" description="Helical" evidence="5">
    <location>
        <begin position="117"/>
        <end position="133"/>
    </location>
</feature>